<feature type="signal peptide" evidence="1">
    <location>
        <begin position="1"/>
        <end position="20"/>
    </location>
</feature>
<name>A0A9P0CLT9_9CUCU</name>
<organism evidence="2 3">
    <name type="scientific">Psylliodes chrysocephalus</name>
    <dbReference type="NCBI Taxonomy" id="3402493"/>
    <lineage>
        <taxon>Eukaryota</taxon>
        <taxon>Metazoa</taxon>
        <taxon>Ecdysozoa</taxon>
        <taxon>Arthropoda</taxon>
        <taxon>Hexapoda</taxon>
        <taxon>Insecta</taxon>
        <taxon>Pterygota</taxon>
        <taxon>Neoptera</taxon>
        <taxon>Endopterygota</taxon>
        <taxon>Coleoptera</taxon>
        <taxon>Polyphaga</taxon>
        <taxon>Cucujiformia</taxon>
        <taxon>Chrysomeloidea</taxon>
        <taxon>Chrysomelidae</taxon>
        <taxon>Galerucinae</taxon>
        <taxon>Alticini</taxon>
        <taxon>Psylliodes</taxon>
    </lineage>
</organism>
<dbReference type="AlphaFoldDB" id="A0A9P0CLT9"/>
<feature type="chain" id="PRO_5040409837" evidence="1">
    <location>
        <begin position="21"/>
        <end position="209"/>
    </location>
</feature>
<sequence>MVFYICKTLILVAILHQAAAGRRKQEDFLEWRDYIDGKLPDTSIVVGRTSTFPGGIPIYVGLVHVEDGPNEGYLPTNIIGGVIPVNVSLDDETIISFDKNVKILCGKGHYTTRIFWVQTSQSTFPSVLESDQYRPVFAGWQFGEDNKVTFNSSIYVGKGTEGQFGANFVGKIYQNHPDPLKNNRLYSPGWYSTVTKFDTFDSLVWSLVI</sequence>
<reference evidence="2" key="1">
    <citation type="submission" date="2022-01" db="EMBL/GenBank/DDBJ databases">
        <authorList>
            <person name="King R."/>
        </authorList>
    </citation>
    <scope>NUCLEOTIDE SEQUENCE</scope>
</reference>
<evidence type="ECO:0000256" key="1">
    <source>
        <dbReference type="SAM" id="SignalP"/>
    </source>
</evidence>
<dbReference type="EMBL" id="OV651825">
    <property type="protein sequence ID" value="CAH1102478.1"/>
    <property type="molecule type" value="Genomic_DNA"/>
</dbReference>
<proteinExistence type="predicted"/>
<gene>
    <name evidence="2" type="ORF">PSYICH_LOCUS3672</name>
</gene>
<dbReference type="OrthoDB" id="6765513at2759"/>
<keyword evidence="1" id="KW-0732">Signal</keyword>
<keyword evidence="3" id="KW-1185">Reference proteome</keyword>
<dbReference type="Proteomes" id="UP001153636">
    <property type="component" value="Chromosome 13"/>
</dbReference>
<evidence type="ECO:0000313" key="2">
    <source>
        <dbReference type="EMBL" id="CAH1102478.1"/>
    </source>
</evidence>
<evidence type="ECO:0000313" key="3">
    <source>
        <dbReference type="Proteomes" id="UP001153636"/>
    </source>
</evidence>
<protein>
    <submittedName>
        <fullName evidence="2">Uncharacterized protein</fullName>
    </submittedName>
</protein>
<accession>A0A9P0CLT9</accession>